<evidence type="ECO:0000256" key="1">
    <source>
        <dbReference type="ARBA" id="ARBA00023235"/>
    </source>
</evidence>
<feature type="domain" description="Xylose isomerase-like TIM barrel" evidence="2">
    <location>
        <begin position="16"/>
        <end position="251"/>
    </location>
</feature>
<name>A0AAE3IUT1_9BACI</name>
<dbReference type="InterPro" id="IPR050417">
    <property type="entry name" value="Sugar_Epim/Isomerase"/>
</dbReference>
<sequence>MKLGCCASIDKAETLYQAGYDFIECTVLSLKPEAPDTEFQSILKTYEASPIPVATCNILFPRDMKIVGENVNDKRLQNYLTTALERVAKIGADTIVFGSGGARSVPVGFSREKAEEQIIQCLNVAADIAEPLQLTIVIEPLNRKESNIINSIPEAIAIAKKVNRKSIQVLADFYHMEEEGEAVSNIVANREFIKHIHVADTDRLAPGTGKYPFSELVDQLKLANYNGRVSIECNWQHFDSEVNESFEFLRKQFQLG</sequence>
<gene>
    <name evidence="3" type="ORF">OEV98_14960</name>
</gene>
<dbReference type="Proteomes" id="UP001209318">
    <property type="component" value="Unassembled WGS sequence"/>
</dbReference>
<dbReference type="PANTHER" id="PTHR43489">
    <property type="entry name" value="ISOMERASE"/>
    <property type="match status" value="1"/>
</dbReference>
<protein>
    <submittedName>
        <fullName evidence="3">Sugar phosphate isomerase/epimerase</fullName>
    </submittedName>
</protein>
<proteinExistence type="predicted"/>
<organism evidence="3 4">
    <name type="scientific">Perspicuibacillus lycopersici</name>
    <dbReference type="NCBI Taxonomy" id="1325689"/>
    <lineage>
        <taxon>Bacteria</taxon>
        <taxon>Bacillati</taxon>
        <taxon>Bacillota</taxon>
        <taxon>Bacilli</taxon>
        <taxon>Bacillales</taxon>
        <taxon>Bacillaceae</taxon>
        <taxon>Perspicuibacillus</taxon>
    </lineage>
</organism>
<evidence type="ECO:0000313" key="3">
    <source>
        <dbReference type="EMBL" id="MCU9614842.1"/>
    </source>
</evidence>
<keyword evidence="1 3" id="KW-0413">Isomerase</keyword>
<dbReference type="InterPro" id="IPR013022">
    <property type="entry name" value="Xyl_isomerase-like_TIM-brl"/>
</dbReference>
<dbReference type="PANTHER" id="PTHR43489:SF7">
    <property type="entry name" value="3-DEHYDRO-D-GULOSIDE 4-EPIMERASE-RELATED"/>
    <property type="match status" value="1"/>
</dbReference>
<dbReference type="InterPro" id="IPR036237">
    <property type="entry name" value="Xyl_isomerase-like_sf"/>
</dbReference>
<evidence type="ECO:0000313" key="4">
    <source>
        <dbReference type="Proteomes" id="UP001209318"/>
    </source>
</evidence>
<accession>A0AAE3IUT1</accession>
<evidence type="ECO:0000259" key="2">
    <source>
        <dbReference type="Pfam" id="PF01261"/>
    </source>
</evidence>
<dbReference type="AlphaFoldDB" id="A0AAE3IUT1"/>
<keyword evidence="4" id="KW-1185">Reference proteome</keyword>
<dbReference type="Gene3D" id="3.20.20.150">
    <property type="entry name" value="Divalent-metal-dependent TIM barrel enzymes"/>
    <property type="match status" value="1"/>
</dbReference>
<dbReference type="SUPFAM" id="SSF51658">
    <property type="entry name" value="Xylose isomerase-like"/>
    <property type="match status" value="1"/>
</dbReference>
<comment type="caution">
    <text evidence="3">The sequence shown here is derived from an EMBL/GenBank/DDBJ whole genome shotgun (WGS) entry which is preliminary data.</text>
</comment>
<dbReference type="RefSeq" id="WP_263074163.1">
    <property type="nucleotide sequence ID" value="NZ_JAOUSF010000005.1"/>
</dbReference>
<dbReference type="GO" id="GO:0016853">
    <property type="term" value="F:isomerase activity"/>
    <property type="evidence" value="ECO:0007669"/>
    <property type="project" value="UniProtKB-KW"/>
</dbReference>
<dbReference type="Pfam" id="PF01261">
    <property type="entry name" value="AP_endonuc_2"/>
    <property type="match status" value="1"/>
</dbReference>
<reference evidence="3" key="1">
    <citation type="submission" date="2022-10" db="EMBL/GenBank/DDBJ databases">
        <title>Description of Fervidibacillus gen. nov. in the family Fervidibacillaceae fam. nov. with two species, Fervidibacillus albus sp. nov., and Fervidibacillus halotolerans sp. nov., isolated from tidal flat sediments.</title>
        <authorList>
            <person name="Kwon K.K."/>
            <person name="Yang S.-H."/>
        </authorList>
    </citation>
    <scope>NUCLEOTIDE SEQUENCE</scope>
    <source>
        <strain evidence="3">JCM 19140</strain>
    </source>
</reference>
<dbReference type="EMBL" id="JAOUSF010000005">
    <property type="protein sequence ID" value="MCU9614842.1"/>
    <property type="molecule type" value="Genomic_DNA"/>
</dbReference>